<reference evidence="10" key="2">
    <citation type="submission" date="2020-02" db="EMBL/GenBank/DDBJ databases">
        <authorList>
            <person name="Gilchrist C.L.M."/>
            <person name="Chooi Y.-H."/>
        </authorList>
    </citation>
    <scope>NUCLEOTIDE SEQUENCE</scope>
    <source>
        <strain evidence="10">MST-FP2251</strain>
    </source>
</reference>
<keyword evidence="8" id="KW-0539">Nucleus</keyword>
<dbReference type="Pfam" id="PF10153">
    <property type="entry name" value="Efg1"/>
    <property type="match status" value="1"/>
</dbReference>
<dbReference type="PANTHER" id="PTHR33911">
    <property type="entry name" value="RRNA-PROCESSING PROTEIN EFG1"/>
    <property type="match status" value="1"/>
</dbReference>
<comment type="caution">
    <text evidence="10">The sequence shown here is derived from an EMBL/GenBank/DDBJ whole genome shotgun (WGS) entry which is preliminary data.</text>
</comment>
<evidence type="ECO:0000256" key="8">
    <source>
        <dbReference type="ARBA" id="ARBA00023242"/>
    </source>
</evidence>
<dbReference type="InterPro" id="IPR050786">
    <property type="entry name" value="EFG1_rRNA-proc"/>
</dbReference>
<evidence type="ECO:0000256" key="2">
    <source>
        <dbReference type="ARBA" id="ARBA00004604"/>
    </source>
</evidence>
<dbReference type="EMBL" id="VCAU01000090">
    <property type="protein sequence ID" value="KAF9885746.1"/>
    <property type="molecule type" value="Genomic_DNA"/>
</dbReference>
<keyword evidence="7" id="KW-0175">Coiled coil</keyword>
<evidence type="ECO:0000256" key="1">
    <source>
        <dbReference type="ARBA" id="ARBA00002773"/>
    </source>
</evidence>
<dbReference type="InterPro" id="IPR019310">
    <property type="entry name" value="Efg1"/>
</dbReference>
<evidence type="ECO:0000313" key="10">
    <source>
        <dbReference type="EMBL" id="KAF9885746.1"/>
    </source>
</evidence>
<dbReference type="GO" id="GO:0000462">
    <property type="term" value="P:maturation of SSU-rRNA from tricistronic rRNA transcript (SSU-rRNA, 5.8S rRNA, LSU-rRNA)"/>
    <property type="evidence" value="ECO:0007669"/>
    <property type="project" value="TreeGrafter"/>
</dbReference>
<keyword evidence="6" id="KW-0698">rRNA processing</keyword>
<feature type="compositionally biased region" description="Basic and acidic residues" evidence="9">
    <location>
        <begin position="15"/>
        <end position="41"/>
    </location>
</feature>
<keyword evidence="11" id="KW-1185">Reference proteome</keyword>
<comment type="similarity">
    <text evidence="3">Belongs to the EFG1 family.</text>
</comment>
<feature type="compositionally biased region" description="Basic and acidic residues" evidence="9">
    <location>
        <begin position="246"/>
        <end position="255"/>
    </location>
</feature>
<dbReference type="GO" id="GO:0005730">
    <property type="term" value="C:nucleolus"/>
    <property type="evidence" value="ECO:0007669"/>
    <property type="project" value="UniProtKB-SubCell"/>
</dbReference>
<evidence type="ECO:0000256" key="5">
    <source>
        <dbReference type="ARBA" id="ARBA00019827"/>
    </source>
</evidence>
<evidence type="ECO:0000256" key="6">
    <source>
        <dbReference type="ARBA" id="ARBA00022552"/>
    </source>
</evidence>
<comment type="subcellular location">
    <subcellularLocation>
        <location evidence="2">Nucleus</location>
        <location evidence="2">Nucleolus</location>
    </subcellularLocation>
</comment>
<dbReference type="AlphaFoldDB" id="A0AAD4GQQ3"/>
<dbReference type="Proteomes" id="UP001194746">
    <property type="component" value="Unassembled WGS sequence"/>
</dbReference>
<protein>
    <recommendedName>
        <fullName evidence="4">rRNA-processing protein EFG1</fullName>
    </recommendedName>
    <alternativeName>
        <fullName evidence="5">rRNA-processing protein efg1</fullName>
    </alternativeName>
</protein>
<accession>A0AAD4GQQ3</accession>
<evidence type="ECO:0000256" key="3">
    <source>
        <dbReference type="ARBA" id="ARBA00006916"/>
    </source>
</evidence>
<dbReference type="PANTHER" id="PTHR33911:SF1">
    <property type="entry name" value="RRNA-PROCESSING PROTEIN EFG1"/>
    <property type="match status" value="1"/>
</dbReference>
<evidence type="ECO:0000313" key="11">
    <source>
        <dbReference type="Proteomes" id="UP001194746"/>
    </source>
</evidence>
<feature type="compositionally biased region" description="Basic and acidic residues" evidence="9">
    <location>
        <begin position="263"/>
        <end position="281"/>
    </location>
</feature>
<proteinExistence type="inferred from homology"/>
<reference evidence="10" key="1">
    <citation type="journal article" date="2019" name="Beilstein J. Org. Chem.">
        <title>Nanangenines: drimane sesquiterpenoids as the dominant metabolite cohort of a novel Australian fungus, Aspergillus nanangensis.</title>
        <authorList>
            <person name="Lacey H.J."/>
            <person name="Gilchrist C.L.M."/>
            <person name="Crombie A."/>
            <person name="Kalaitzis J.A."/>
            <person name="Vuong D."/>
            <person name="Rutledge P.J."/>
            <person name="Turner P."/>
            <person name="Pitt J.I."/>
            <person name="Lacey E."/>
            <person name="Chooi Y.H."/>
            <person name="Piggott A.M."/>
        </authorList>
    </citation>
    <scope>NUCLEOTIDE SEQUENCE</scope>
    <source>
        <strain evidence="10">MST-FP2251</strain>
    </source>
</reference>
<sequence>MPRDYSRSRSPVSRPNDDRKYRDRTDRPKRKDREVSEDAPHHTNHKKIKLPKKEHQFPSINELKKRIRDVTRLLKKVDLPADVRIVQERALAGYEKDLEEETQRRHRSTMIKKYHFVRFLDRKTASKDVKNLQRLEQETLKADLDADSKQKKLSALTQKLHTARVNLNYTIYYPLAEKYIALYQKDTGKRQSNDDSDRDLGFRLIHTTEEEKPAMWRVVEKSMENGTLDLLREGKLTAPSQEDDDTIKQTKDKKKDKTKSKPTKPEDKKGKSAKQTKDHATTRVTPAENDGDESDGGFFEM</sequence>
<feature type="region of interest" description="Disordered" evidence="9">
    <location>
        <begin position="231"/>
        <end position="301"/>
    </location>
</feature>
<name>A0AAD4GQQ3_ASPNN</name>
<comment type="function">
    <text evidence="1">Involved in rRNA processing.</text>
</comment>
<organism evidence="10 11">
    <name type="scientific">Aspergillus nanangensis</name>
    <dbReference type="NCBI Taxonomy" id="2582783"/>
    <lineage>
        <taxon>Eukaryota</taxon>
        <taxon>Fungi</taxon>
        <taxon>Dikarya</taxon>
        <taxon>Ascomycota</taxon>
        <taxon>Pezizomycotina</taxon>
        <taxon>Eurotiomycetes</taxon>
        <taxon>Eurotiomycetidae</taxon>
        <taxon>Eurotiales</taxon>
        <taxon>Aspergillaceae</taxon>
        <taxon>Aspergillus</taxon>
        <taxon>Aspergillus subgen. Circumdati</taxon>
    </lineage>
</organism>
<dbReference type="GO" id="GO:0030688">
    <property type="term" value="C:preribosome, small subunit precursor"/>
    <property type="evidence" value="ECO:0007669"/>
    <property type="project" value="TreeGrafter"/>
</dbReference>
<evidence type="ECO:0000256" key="7">
    <source>
        <dbReference type="ARBA" id="ARBA00023054"/>
    </source>
</evidence>
<evidence type="ECO:0000256" key="9">
    <source>
        <dbReference type="SAM" id="MobiDB-lite"/>
    </source>
</evidence>
<gene>
    <name evidence="10" type="primary">EFG1</name>
    <name evidence="10" type="ORF">FE257_012631</name>
</gene>
<feature type="region of interest" description="Disordered" evidence="9">
    <location>
        <begin position="1"/>
        <end position="55"/>
    </location>
</feature>
<evidence type="ECO:0000256" key="4">
    <source>
        <dbReference type="ARBA" id="ARBA00018689"/>
    </source>
</evidence>